<dbReference type="EMBL" id="CACTIH010010830">
    <property type="protein sequence ID" value="CAA3033788.1"/>
    <property type="molecule type" value="Genomic_DNA"/>
</dbReference>
<protein>
    <submittedName>
        <fullName evidence="1">Uncharacterized protein</fullName>
    </submittedName>
</protein>
<comment type="caution">
    <text evidence="1">The sequence shown here is derived from an EMBL/GenBank/DDBJ whole genome shotgun (WGS) entry which is preliminary data.</text>
</comment>
<evidence type="ECO:0000313" key="2">
    <source>
        <dbReference type="Proteomes" id="UP000594638"/>
    </source>
</evidence>
<proteinExistence type="predicted"/>
<accession>A0A8S0VMP2</accession>
<dbReference type="AlphaFoldDB" id="A0A8S0VMP2"/>
<dbReference type="OrthoDB" id="1983656at2759"/>
<evidence type="ECO:0000313" key="1">
    <source>
        <dbReference type="EMBL" id="CAA3033788.1"/>
    </source>
</evidence>
<sequence length="86" mass="9521">MLQDEYALLKEQLTKHDQESAQRIVSLGSVIDWRIQMDSCWAGRIATDESRSAADSLAVGFVPQDSATGTRSEESTAAISTHLYEF</sequence>
<keyword evidence="2" id="KW-1185">Reference proteome</keyword>
<dbReference type="Gramene" id="OE9A102596T1">
    <property type="protein sequence ID" value="OE9A102596C1"/>
    <property type="gene ID" value="OE9A102596"/>
</dbReference>
<organism evidence="1 2">
    <name type="scientific">Olea europaea subsp. europaea</name>
    <dbReference type="NCBI Taxonomy" id="158383"/>
    <lineage>
        <taxon>Eukaryota</taxon>
        <taxon>Viridiplantae</taxon>
        <taxon>Streptophyta</taxon>
        <taxon>Embryophyta</taxon>
        <taxon>Tracheophyta</taxon>
        <taxon>Spermatophyta</taxon>
        <taxon>Magnoliopsida</taxon>
        <taxon>eudicotyledons</taxon>
        <taxon>Gunneridae</taxon>
        <taxon>Pentapetalae</taxon>
        <taxon>asterids</taxon>
        <taxon>lamiids</taxon>
        <taxon>Lamiales</taxon>
        <taxon>Oleaceae</taxon>
        <taxon>Oleeae</taxon>
        <taxon>Olea</taxon>
    </lineage>
</organism>
<dbReference type="Proteomes" id="UP000594638">
    <property type="component" value="Unassembled WGS sequence"/>
</dbReference>
<reference evidence="1 2" key="1">
    <citation type="submission" date="2019-12" db="EMBL/GenBank/DDBJ databases">
        <authorList>
            <person name="Alioto T."/>
            <person name="Alioto T."/>
            <person name="Gomez Garrido J."/>
        </authorList>
    </citation>
    <scope>NUCLEOTIDE SEQUENCE [LARGE SCALE GENOMIC DNA]</scope>
</reference>
<name>A0A8S0VMP2_OLEEU</name>
<gene>
    <name evidence="1" type="ORF">OLEA9_A102596</name>
</gene>